<feature type="chain" id="PRO_5032699850" description="C1q domain-containing protein" evidence="4">
    <location>
        <begin position="22"/>
        <end position="141"/>
    </location>
</feature>
<evidence type="ECO:0000256" key="1">
    <source>
        <dbReference type="ARBA" id="ARBA00004613"/>
    </source>
</evidence>
<dbReference type="PANTHER" id="PTHR22923">
    <property type="entry name" value="CEREBELLIN-RELATED"/>
    <property type="match status" value="1"/>
</dbReference>
<feature type="domain" description="C1q" evidence="5">
    <location>
        <begin position="16"/>
        <end position="141"/>
    </location>
</feature>
<dbReference type="InterPro" id="IPR001073">
    <property type="entry name" value="C1q_dom"/>
</dbReference>
<gene>
    <name evidence="6" type="ORF">MGAL_10B075904</name>
</gene>
<dbReference type="EMBL" id="UYJE01009404">
    <property type="protein sequence ID" value="VDI73221.1"/>
    <property type="molecule type" value="Genomic_DNA"/>
</dbReference>
<dbReference type="SMART" id="SM00110">
    <property type="entry name" value="C1Q"/>
    <property type="match status" value="1"/>
</dbReference>
<dbReference type="Gene3D" id="2.60.120.40">
    <property type="match status" value="1"/>
</dbReference>
<name>A0A8B6H1X2_MYTGA</name>
<dbReference type="OrthoDB" id="10070467at2759"/>
<dbReference type="PANTHER" id="PTHR22923:SF115">
    <property type="entry name" value="COMPLEMENT C1Q TUMOR NECROSIS FACTOR-RELATED PROTEIN 3"/>
    <property type="match status" value="1"/>
</dbReference>
<evidence type="ECO:0000313" key="6">
    <source>
        <dbReference type="EMBL" id="VDI73221.1"/>
    </source>
</evidence>
<dbReference type="SUPFAM" id="SSF49842">
    <property type="entry name" value="TNF-like"/>
    <property type="match status" value="1"/>
</dbReference>
<dbReference type="Pfam" id="PF00386">
    <property type="entry name" value="C1q"/>
    <property type="match status" value="1"/>
</dbReference>
<evidence type="ECO:0000256" key="2">
    <source>
        <dbReference type="ARBA" id="ARBA00022525"/>
    </source>
</evidence>
<evidence type="ECO:0000256" key="4">
    <source>
        <dbReference type="SAM" id="SignalP"/>
    </source>
</evidence>
<evidence type="ECO:0000259" key="5">
    <source>
        <dbReference type="PROSITE" id="PS50871"/>
    </source>
</evidence>
<evidence type="ECO:0000256" key="3">
    <source>
        <dbReference type="ARBA" id="ARBA00022729"/>
    </source>
</evidence>
<keyword evidence="3 4" id="KW-0732">Signal</keyword>
<evidence type="ECO:0000313" key="7">
    <source>
        <dbReference type="Proteomes" id="UP000596742"/>
    </source>
</evidence>
<dbReference type="InterPro" id="IPR008983">
    <property type="entry name" value="Tumour_necrosis_fac-like_dom"/>
</dbReference>
<comment type="subcellular location">
    <subcellularLocation>
        <location evidence="1">Secreted</location>
    </subcellularLocation>
</comment>
<comment type="caution">
    <text evidence="6">The sequence shown here is derived from an EMBL/GenBank/DDBJ whole genome shotgun (WGS) entry which is preliminary data.</text>
</comment>
<protein>
    <recommendedName>
        <fullName evidence="5">C1q domain-containing protein</fullName>
    </recommendedName>
</protein>
<proteinExistence type="predicted"/>
<accession>A0A8B6H1X2</accession>
<dbReference type="InterPro" id="IPR050822">
    <property type="entry name" value="Cerebellin_Synaptic_Org"/>
</dbReference>
<dbReference type="PROSITE" id="PS50871">
    <property type="entry name" value="C1Q"/>
    <property type="match status" value="1"/>
</dbReference>
<dbReference type="Proteomes" id="UP000596742">
    <property type="component" value="Unassembled WGS sequence"/>
</dbReference>
<keyword evidence="2" id="KW-0964">Secreted</keyword>
<dbReference type="AlphaFoldDB" id="A0A8B6H1X2"/>
<dbReference type="GO" id="GO:0005576">
    <property type="term" value="C:extracellular region"/>
    <property type="evidence" value="ECO:0007669"/>
    <property type="project" value="UniProtKB-SubCell"/>
</dbReference>
<feature type="signal peptide" evidence="4">
    <location>
        <begin position="1"/>
        <end position="21"/>
    </location>
</feature>
<sequence>MIMTHICTCVLFVLMCGTSDAAFTMTCPNGHNIISETPAIVKYNQPLSMDINYNVMTGKYKAPETGTYLVSVTLMTGIVAGHATLMKNGVYVWLYSGNQYDMATQTVIMELTKGQEIWVEMANGARTLFGAYNTFTVVKQC</sequence>
<reference evidence="6" key="1">
    <citation type="submission" date="2018-11" db="EMBL/GenBank/DDBJ databases">
        <authorList>
            <person name="Alioto T."/>
            <person name="Alioto T."/>
        </authorList>
    </citation>
    <scope>NUCLEOTIDE SEQUENCE</scope>
</reference>
<organism evidence="6 7">
    <name type="scientific">Mytilus galloprovincialis</name>
    <name type="common">Mediterranean mussel</name>
    <dbReference type="NCBI Taxonomy" id="29158"/>
    <lineage>
        <taxon>Eukaryota</taxon>
        <taxon>Metazoa</taxon>
        <taxon>Spiralia</taxon>
        <taxon>Lophotrochozoa</taxon>
        <taxon>Mollusca</taxon>
        <taxon>Bivalvia</taxon>
        <taxon>Autobranchia</taxon>
        <taxon>Pteriomorphia</taxon>
        <taxon>Mytilida</taxon>
        <taxon>Mytiloidea</taxon>
        <taxon>Mytilidae</taxon>
        <taxon>Mytilinae</taxon>
        <taxon>Mytilus</taxon>
    </lineage>
</organism>
<keyword evidence="7" id="KW-1185">Reference proteome</keyword>